<gene>
    <name evidence="1" type="ORF">BWI75_25090</name>
</gene>
<dbReference type="Proteomes" id="UP000441797">
    <property type="component" value="Unassembled WGS sequence"/>
</dbReference>
<evidence type="ECO:0000313" key="2">
    <source>
        <dbReference type="Proteomes" id="UP000441797"/>
    </source>
</evidence>
<name>A0A6N8G7F9_9CHRO</name>
<dbReference type="EMBL" id="NAPY01000083">
    <property type="protein sequence ID" value="MUL39456.1"/>
    <property type="molecule type" value="Genomic_DNA"/>
</dbReference>
<proteinExistence type="predicted"/>
<dbReference type="RefSeq" id="WP_105221794.1">
    <property type="nucleotide sequence ID" value="NZ_CAWNSU010000116.1"/>
</dbReference>
<organism evidence="1 2">
    <name type="scientific">Gloeocapsopsis dulcis AAB1 = 1H9</name>
    <dbReference type="NCBI Taxonomy" id="1433147"/>
    <lineage>
        <taxon>Bacteria</taxon>
        <taxon>Bacillati</taxon>
        <taxon>Cyanobacteriota</taxon>
        <taxon>Cyanophyceae</taxon>
        <taxon>Oscillatoriophycideae</taxon>
        <taxon>Chroococcales</taxon>
        <taxon>Chroococcaceae</taxon>
        <taxon>Gloeocapsopsis</taxon>
        <taxon>Gloeocapsopsis dulcis</taxon>
    </lineage>
</organism>
<evidence type="ECO:0000313" key="1">
    <source>
        <dbReference type="EMBL" id="MUL39456.1"/>
    </source>
</evidence>
<dbReference type="OrthoDB" id="7305996at2"/>
<sequence length="113" mass="12464">MAGKTISAYTDAQTASRVADLARLEQRPPAQIAGMALKFFVGLPKEARDALRQIEALGSPDDLEETQREIARALLHIQYKVAQRQILKHAKVENLNQIATEDDILSAAVKLTQ</sequence>
<reference evidence="1 2" key="1">
    <citation type="journal article" date="2019" name="Front. Microbiol.">
        <title>Genomic Features for Desiccation Tolerance and Sugar Biosynthesis in the Extremophile Gloeocapsopsis sp. UTEX B3054.</title>
        <authorList>
            <person name="Urrejola C."/>
            <person name="Alcorta J."/>
            <person name="Salas L."/>
            <person name="Vasquez M."/>
            <person name="Polz M.F."/>
            <person name="Vicuna R."/>
            <person name="Diez B."/>
        </authorList>
    </citation>
    <scope>NUCLEOTIDE SEQUENCE [LARGE SCALE GENOMIC DNA]</scope>
    <source>
        <strain evidence="1 2">1H9</strain>
    </source>
</reference>
<comment type="caution">
    <text evidence="1">The sequence shown here is derived from an EMBL/GenBank/DDBJ whole genome shotgun (WGS) entry which is preliminary data.</text>
</comment>
<protein>
    <submittedName>
        <fullName evidence="1">Uncharacterized protein</fullName>
    </submittedName>
</protein>
<dbReference type="AlphaFoldDB" id="A0A6N8G7F9"/>
<accession>A0A6N8G7F9</accession>
<keyword evidence="2" id="KW-1185">Reference proteome</keyword>